<evidence type="ECO:0000313" key="3">
    <source>
        <dbReference type="Proteomes" id="UP000015101"/>
    </source>
</evidence>
<dbReference type="OrthoDB" id="6048664at2759"/>
<name>T1F9W3_HELRO</name>
<reference evidence="1 3" key="2">
    <citation type="journal article" date="2013" name="Nature">
        <title>Insights into bilaterian evolution from three spiralian genomes.</title>
        <authorList>
            <person name="Simakov O."/>
            <person name="Marletaz F."/>
            <person name="Cho S.J."/>
            <person name="Edsinger-Gonzales E."/>
            <person name="Havlak P."/>
            <person name="Hellsten U."/>
            <person name="Kuo D.H."/>
            <person name="Larsson T."/>
            <person name="Lv J."/>
            <person name="Arendt D."/>
            <person name="Savage R."/>
            <person name="Osoegawa K."/>
            <person name="de Jong P."/>
            <person name="Grimwood J."/>
            <person name="Chapman J.A."/>
            <person name="Shapiro H."/>
            <person name="Aerts A."/>
            <person name="Otillar R.P."/>
            <person name="Terry A.Y."/>
            <person name="Boore J.L."/>
            <person name="Grigoriev I.V."/>
            <person name="Lindberg D.R."/>
            <person name="Seaver E.C."/>
            <person name="Weisblat D.A."/>
            <person name="Putnam N.H."/>
            <person name="Rokhsar D.S."/>
        </authorList>
    </citation>
    <scope>NUCLEOTIDE SEQUENCE</scope>
</reference>
<dbReference type="RefSeq" id="XP_009021534.1">
    <property type="nucleotide sequence ID" value="XM_009023286.1"/>
</dbReference>
<dbReference type="KEGG" id="hro:HELRODRAFT_175922"/>
<evidence type="ECO:0000313" key="1">
    <source>
        <dbReference type="EMBL" id="ESO00484.1"/>
    </source>
</evidence>
<dbReference type="AlphaFoldDB" id="T1F9W3"/>
<keyword evidence="3" id="KW-1185">Reference proteome</keyword>
<dbReference type="PROSITE" id="PS51257">
    <property type="entry name" value="PROKAR_LIPOPROTEIN"/>
    <property type="match status" value="1"/>
</dbReference>
<dbReference type="STRING" id="6412.T1F9W3"/>
<sequence length="343" mass="39620">MSTKILSQGAPTLLACFGLQSLWAICHPRLSLCLVMTCRLWIRFYISAPKYTLCCYVVHKRCHEFVTFACPGVDIGPHSEGSVKGLKCICQRCVDLSQDVSSLAKSMDASKNEFVAQINEINDSNRKIKLDVDSIKMVVDHNQSKLDELDRFDTVLREEIKIFKNEIKETFSSIVSKEVKLNVEVIRSDVKSIQKTLQEASDVKERETNLLMFRLAESDDDRSNVLKIFKHLTGDVSEKNVIKIMRLGRKCETVVRPSLIKLDCVLLRDTKMRNVYKFKSLKEFSHVGLNYDLTKDQRQKFKSFVDKAKVMEREENNQNFLFRVRGQVGRWKIVKIQKKPMLI</sequence>
<dbReference type="Proteomes" id="UP000015101">
    <property type="component" value="Unassembled WGS sequence"/>
</dbReference>
<protein>
    <submittedName>
        <fullName evidence="1 2">Uncharacterized protein</fullName>
    </submittedName>
</protein>
<dbReference type="PANTHER" id="PTHR37445:SF3">
    <property type="entry name" value="ZINC FINGER PHD-TYPE DOMAIN-CONTAINING PROTEIN"/>
    <property type="match status" value="1"/>
</dbReference>
<reference evidence="2" key="3">
    <citation type="submission" date="2015-06" db="UniProtKB">
        <authorList>
            <consortium name="EnsemblMetazoa"/>
        </authorList>
    </citation>
    <scope>IDENTIFICATION</scope>
</reference>
<dbReference type="GeneID" id="20205612"/>
<evidence type="ECO:0000313" key="2">
    <source>
        <dbReference type="EnsemblMetazoa" id="HelroP175922"/>
    </source>
</evidence>
<dbReference type="EnsemblMetazoa" id="HelroT175922">
    <property type="protein sequence ID" value="HelroP175922"/>
    <property type="gene ID" value="HelroG175922"/>
</dbReference>
<dbReference type="HOGENOM" id="CLU_000680_29_0_1"/>
<dbReference type="EMBL" id="KB096945">
    <property type="protein sequence ID" value="ESO00484.1"/>
    <property type="molecule type" value="Genomic_DNA"/>
</dbReference>
<dbReference type="InParanoid" id="T1F9W3"/>
<reference evidence="3" key="1">
    <citation type="submission" date="2012-12" db="EMBL/GenBank/DDBJ databases">
        <authorList>
            <person name="Hellsten U."/>
            <person name="Grimwood J."/>
            <person name="Chapman J.A."/>
            <person name="Shapiro H."/>
            <person name="Aerts A."/>
            <person name="Otillar R.P."/>
            <person name="Terry A.Y."/>
            <person name="Boore J.L."/>
            <person name="Simakov O."/>
            <person name="Marletaz F."/>
            <person name="Cho S.-J."/>
            <person name="Edsinger-Gonzales E."/>
            <person name="Havlak P."/>
            <person name="Kuo D.-H."/>
            <person name="Larsson T."/>
            <person name="Lv J."/>
            <person name="Arendt D."/>
            <person name="Savage R."/>
            <person name="Osoegawa K."/>
            <person name="de Jong P."/>
            <person name="Lindberg D.R."/>
            <person name="Seaver E.C."/>
            <person name="Weisblat D.A."/>
            <person name="Putnam N.H."/>
            <person name="Grigoriev I.V."/>
            <person name="Rokhsar D.S."/>
        </authorList>
    </citation>
    <scope>NUCLEOTIDE SEQUENCE</scope>
</reference>
<accession>T1F9W3</accession>
<dbReference type="PANTHER" id="PTHR37445">
    <property type="entry name" value="PROTEIN CBG24663"/>
    <property type="match status" value="1"/>
</dbReference>
<gene>
    <name evidence="2" type="primary">20205612</name>
    <name evidence="1" type="ORF">HELRODRAFT_175922</name>
</gene>
<dbReference type="CTD" id="20205612"/>
<dbReference type="EMBL" id="AMQM01005479">
    <property type="status" value="NOT_ANNOTATED_CDS"/>
    <property type="molecule type" value="Genomic_DNA"/>
</dbReference>
<organism evidence="2 3">
    <name type="scientific">Helobdella robusta</name>
    <name type="common">Californian leech</name>
    <dbReference type="NCBI Taxonomy" id="6412"/>
    <lineage>
        <taxon>Eukaryota</taxon>
        <taxon>Metazoa</taxon>
        <taxon>Spiralia</taxon>
        <taxon>Lophotrochozoa</taxon>
        <taxon>Annelida</taxon>
        <taxon>Clitellata</taxon>
        <taxon>Hirudinea</taxon>
        <taxon>Rhynchobdellida</taxon>
        <taxon>Glossiphoniidae</taxon>
        <taxon>Helobdella</taxon>
    </lineage>
</organism>
<proteinExistence type="predicted"/>